<dbReference type="Proteomes" id="UP000476030">
    <property type="component" value="Unassembled WGS sequence"/>
</dbReference>
<keyword evidence="5 7" id="KW-0627">Porphyrin biosynthesis</keyword>
<evidence type="ECO:0000313" key="10">
    <source>
        <dbReference type="Proteomes" id="UP000476030"/>
    </source>
</evidence>
<dbReference type="InterPro" id="IPR033659">
    <property type="entry name" value="Ferrochelatase_N"/>
</dbReference>
<dbReference type="Gene3D" id="3.40.50.1400">
    <property type="match status" value="2"/>
</dbReference>
<accession>A0A6L8W3W2</accession>
<evidence type="ECO:0000256" key="3">
    <source>
        <dbReference type="ARBA" id="ARBA00023133"/>
    </source>
</evidence>
<protein>
    <recommendedName>
        <fullName evidence="7 8">Ferrochelatase</fullName>
        <ecNumber evidence="7 8">4.98.1.1</ecNumber>
    </recommendedName>
    <alternativeName>
        <fullName evidence="7">Heme synthase</fullName>
    </alternativeName>
    <alternativeName>
        <fullName evidence="7">Protoheme ferro-lyase</fullName>
    </alternativeName>
</protein>
<evidence type="ECO:0000256" key="1">
    <source>
        <dbReference type="ARBA" id="ARBA00007718"/>
    </source>
</evidence>
<proteinExistence type="inferred from homology"/>
<keyword evidence="10" id="KW-1185">Reference proteome</keyword>
<keyword evidence="7" id="KW-0479">Metal-binding</keyword>
<dbReference type="InterPro" id="IPR033644">
    <property type="entry name" value="Ferrochelatase_C"/>
</dbReference>
<feature type="binding site" evidence="7">
    <location>
        <position position="273"/>
    </location>
    <ligand>
        <name>Fe(2+)</name>
        <dbReference type="ChEBI" id="CHEBI:29033"/>
    </ligand>
</feature>
<dbReference type="SUPFAM" id="SSF53800">
    <property type="entry name" value="Chelatase"/>
    <property type="match status" value="1"/>
</dbReference>
<evidence type="ECO:0000256" key="7">
    <source>
        <dbReference type="HAMAP-Rule" id="MF_00323"/>
    </source>
</evidence>
<dbReference type="PANTHER" id="PTHR11108:SF1">
    <property type="entry name" value="FERROCHELATASE, MITOCHONDRIAL"/>
    <property type="match status" value="1"/>
</dbReference>
<dbReference type="GO" id="GO:0004325">
    <property type="term" value="F:ferrochelatase activity"/>
    <property type="evidence" value="ECO:0007669"/>
    <property type="project" value="UniProtKB-UniRule"/>
</dbReference>
<dbReference type="PROSITE" id="PS00534">
    <property type="entry name" value="FERROCHELATASE"/>
    <property type="match status" value="1"/>
</dbReference>
<dbReference type="UniPathway" id="UPA00252">
    <property type="reaction ID" value="UER00325"/>
</dbReference>
<feature type="binding site" evidence="7">
    <location>
        <position position="193"/>
    </location>
    <ligand>
        <name>Fe(2+)</name>
        <dbReference type="ChEBI" id="CHEBI:29033"/>
    </ligand>
</feature>
<dbReference type="InterPro" id="IPR019772">
    <property type="entry name" value="Ferrochelatase_AS"/>
</dbReference>
<evidence type="ECO:0000256" key="4">
    <source>
        <dbReference type="ARBA" id="ARBA00023239"/>
    </source>
</evidence>
<gene>
    <name evidence="7" type="primary">hemH</name>
    <name evidence="9" type="ORF">GQE98_03965</name>
</gene>
<comment type="subcellular location">
    <subcellularLocation>
        <location evidence="7 8">Cytoplasm</location>
    </subcellularLocation>
</comment>
<evidence type="ECO:0000256" key="5">
    <source>
        <dbReference type="ARBA" id="ARBA00023244"/>
    </source>
</evidence>
<comment type="catalytic activity">
    <reaction evidence="6">
        <text>Fe-coproporphyrin III + 2 H(+) = coproporphyrin III + Fe(2+)</text>
        <dbReference type="Rhea" id="RHEA:49572"/>
        <dbReference type="ChEBI" id="CHEBI:15378"/>
        <dbReference type="ChEBI" id="CHEBI:29033"/>
        <dbReference type="ChEBI" id="CHEBI:68438"/>
        <dbReference type="ChEBI" id="CHEBI:131725"/>
        <dbReference type="EC" id="4.99.1.9"/>
    </reaction>
    <physiologicalReaction direction="right-to-left" evidence="6">
        <dbReference type="Rhea" id="RHEA:49574"/>
    </physiologicalReaction>
</comment>
<dbReference type="EC" id="4.98.1.1" evidence="7 8"/>
<comment type="function">
    <text evidence="7 8">Catalyzes the ferrous insertion into protoporphyrin IX.</text>
</comment>
<dbReference type="PANTHER" id="PTHR11108">
    <property type="entry name" value="FERROCHELATASE"/>
    <property type="match status" value="1"/>
</dbReference>
<dbReference type="GO" id="GO:0046872">
    <property type="term" value="F:metal ion binding"/>
    <property type="evidence" value="ECO:0007669"/>
    <property type="project" value="UniProtKB-KW"/>
</dbReference>
<comment type="caution">
    <text evidence="9">The sequence shown here is derived from an EMBL/GenBank/DDBJ whole genome shotgun (WGS) entry which is preliminary data.</text>
</comment>
<dbReference type="GO" id="GO:0006783">
    <property type="term" value="P:heme biosynthetic process"/>
    <property type="evidence" value="ECO:0007669"/>
    <property type="project" value="UniProtKB-UniRule"/>
</dbReference>
<keyword evidence="4 7" id="KW-0456">Lyase</keyword>
<comment type="catalytic activity">
    <reaction evidence="7 8">
        <text>heme b + 2 H(+) = protoporphyrin IX + Fe(2+)</text>
        <dbReference type="Rhea" id="RHEA:22584"/>
        <dbReference type="ChEBI" id="CHEBI:15378"/>
        <dbReference type="ChEBI" id="CHEBI:29033"/>
        <dbReference type="ChEBI" id="CHEBI:57306"/>
        <dbReference type="ChEBI" id="CHEBI:60344"/>
        <dbReference type="EC" id="4.98.1.1"/>
    </reaction>
</comment>
<keyword evidence="3 7" id="KW-0350">Heme biosynthesis</keyword>
<dbReference type="InterPro" id="IPR001015">
    <property type="entry name" value="Ferrochelatase"/>
</dbReference>
<evidence type="ECO:0000256" key="8">
    <source>
        <dbReference type="RuleBase" id="RU000607"/>
    </source>
</evidence>
<evidence type="ECO:0000313" key="9">
    <source>
        <dbReference type="EMBL" id="MZR29786.1"/>
    </source>
</evidence>
<keyword evidence="2 7" id="KW-0408">Iron</keyword>
<keyword evidence="7 8" id="KW-0963">Cytoplasm</keyword>
<comment type="similarity">
    <text evidence="1 7 8">Belongs to the ferrochelatase family.</text>
</comment>
<dbReference type="EMBL" id="WTUW01000001">
    <property type="protein sequence ID" value="MZR29786.1"/>
    <property type="molecule type" value="Genomic_DNA"/>
</dbReference>
<evidence type="ECO:0000256" key="2">
    <source>
        <dbReference type="ARBA" id="ARBA00023004"/>
    </source>
</evidence>
<dbReference type="HAMAP" id="MF_00323">
    <property type="entry name" value="Ferrochelatase"/>
    <property type="match status" value="1"/>
</dbReference>
<dbReference type="Pfam" id="PF00762">
    <property type="entry name" value="Ferrochelatase"/>
    <property type="match status" value="1"/>
</dbReference>
<dbReference type="AlphaFoldDB" id="A0A6L8W3W2"/>
<dbReference type="NCBIfam" id="TIGR00109">
    <property type="entry name" value="hemH"/>
    <property type="match status" value="1"/>
</dbReference>
<evidence type="ECO:0000256" key="6">
    <source>
        <dbReference type="ARBA" id="ARBA00024536"/>
    </source>
</evidence>
<name>A0A6L8W3W2_9PROT</name>
<sequence length="343" mass="37728">MAKKAVVLFNLGGPDGPAAVEPFLFNLFYDPAIIRLPTPLRWLVAKLISRRRAPVAQEIYAFLGGSSPILPQTEAQAEALENKLNEGGTDSYKTFICMRYWHPFAADVAQEVKNWAPDDVILLPLYPQFSSTTSASSIKEWQEAAKKIGLDTPTAGLCCYPTMAGLISAYADLIAPKLAEVSGKPARLLFSAHGLPQKIVDQGDPYQWQVERTAEKVVEKMGLENLDWKVCYQSRVGPMKWLEPSTETEIHRAGEDGISLVIVPIAFVSEHSETLVELDIEYAKLAKEVGVDEYHRVNTVGVHADFIAGLAAMVEKLSDPSIRSESGMRICPSGYKDCLMLAS</sequence>
<dbReference type="RefSeq" id="WP_161314302.1">
    <property type="nucleotide sequence ID" value="NZ_WTUW01000001.1"/>
</dbReference>
<reference evidence="9 10" key="1">
    <citation type="submission" date="2019-12" db="EMBL/GenBank/DDBJ databases">
        <title>Snethiella sp. nov. sp. isolated from sea sand.</title>
        <authorList>
            <person name="Kim J."/>
            <person name="Jeong S.E."/>
            <person name="Jung H.S."/>
            <person name="Jeon C.O."/>
        </authorList>
    </citation>
    <scope>NUCLEOTIDE SEQUENCE [LARGE SCALE GENOMIC DNA]</scope>
    <source>
        <strain evidence="9 10">DP05</strain>
    </source>
</reference>
<dbReference type="CDD" id="cd03411">
    <property type="entry name" value="Ferrochelatase_N"/>
    <property type="match status" value="1"/>
</dbReference>
<organism evidence="9 10">
    <name type="scientific">Sneathiella litorea</name>
    <dbReference type="NCBI Taxonomy" id="2606216"/>
    <lineage>
        <taxon>Bacteria</taxon>
        <taxon>Pseudomonadati</taxon>
        <taxon>Pseudomonadota</taxon>
        <taxon>Alphaproteobacteria</taxon>
        <taxon>Sneathiellales</taxon>
        <taxon>Sneathiellaceae</taxon>
        <taxon>Sneathiella</taxon>
    </lineage>
</organism>
<dbReference type="CDD" id="cd00419">
    <property type="entry name" value="Ferrochelatase_C"/>
    <property type="match status" value="1"/>
</dbReference>
<comment type="pathway">
    <text evidence="7 8">Porphyrin-containing compound metabolism; protoheme biosynthesis; protoheme from protoporphyrin-IX: step 1/1.</text>
</comment>
<dbReference type="GO" id="GO:0005737">
    <property type="term" value="C:cytoplasm"/>
    <property type="evidence" value="ECO:0007669"/>
    <property type="project" value="UniProtKB-SubCell"/>
</dbReference>